<feature type="transmembrane region" description="Helical" evidence="6">
    <location>
        <begin position="162"/>
        <end position="188"/>
    </location>
</feature>
<keyword evidence="4 6" id="KW-0472">Membrane</keyword>
<keyword evidence="9" id="KW-1185">Reference proteome</keyword>
<dbReference type="InterPro" id="IPR006694">
    <property type="entry name" value="Fatty_acid_hydroxylase"/>
</dbReference>
<evidence type="ECO:0000313" key="8">
    <source>
        <dbReference type="EMBL" id="KAK7865167.1"/>
    </source>
</evidence>
<dbReference type="GO" id="GO:0008610">
    <property type="term" value="P:lipid biosynthetic process"/>
    <property type="evidence" value="ECO:0007669"/>
    <property type="project" value="InterPro"/>
</dbReference>
<evidence type="ECO:0000256" key="3">
    <source>
        <dbReference type="ARBA" id="ARBA00022989"/>
    </source>
</evidence>
<dbReference type="AlphaFoldDB" id="A0AAN9Z723"/>
<dbReference type="GO" id="GO:0005506">
    <property type="term" value="F:iron ion binding"/>
    <property type="evidence" value="ECO:0007669"/>
    <property type="project" value="InterPro"/>
</dbReference>
<feature type="domain" description="Fatty acid hydroxylase" evidence="7">
    <location>
        <begin position="208"/>
        <end position="337"/>
    </location>
</feature>
<proteinExistence type="predicted"/>
<name>A0AAN9Z723_9ORTH</name>
<feature type="region of interest" description="Disordered" evidence="5">
    <location>
        <begin position="369"/>
        <end position="411"/>
    </location>
</feature>
<feature type="transmembrane region" description="Helical" evidence="6">
    <location>
        <begin position="110"/>
        <end position="136"/>
    </location>
</feature>
<accession>A0AAN9Z723</accession>
<evidence type="ECO:0000256" key="2">
    <source>
        <dbReference type="ARBA" id="ARBA00022692"/>
    </source>
</evidence>
<feature type="compositionally biased region" description="Basic residues" evidence="5">
    <location>
        <begin position="399"/>
        <end position="411"/>
    </location>
</feature>
<evidence type="ECO:0000256" key="5">
    <source>
        <dbReference type="SAM" id="MobiDB-lite"/>
    </source>
</evidence>
<keyword evidence="2 6" id="KW-0812">Transmembrane</keyword>
<dbReference type="PANTHER" id="PTHR11863">
    <property type="entry name" value="STEROL DESATURASE"/>
    <property type="match status" value="1"/>
</dbReference>
<reference evidence="8 9" key="1">
    <citation type="submission" date="2024-03" db="EMBL/GenBank/DDBJ databases">
        <title>The genome assembly and annotation of the cricket Gryllus longicercus Weissman &amp; Gray.</title>
        <authorList>
            <person name="Szrajer S."/>
            <person name="Gray D."/>
            <person name="Ylla G."/>
        </authorList>
    </citation>
    <scope>NUCLEOTIDE SEQUENCE [LARGE SCALE GENOMIC DNA]</scope>
    <source>
        <strain evidence="8">DAG 2021-001</strain>
        <tissue evidence="8">Whole body minus gut</tissue>
    </source>
</reference>
<dbReference type="GO" id="GO:0016020">
    <property type="term" value="C:membrane"/>
    <property type="evidence" value="ECO:0007669"/>
    <property type="project" value="UniProtKB-SubCell"/>
</dbReference>
<dbReference type="GO" id="GO:0016491">
    <property type="term" value="F:oxidoreductase activity"/>
    <property type="evidence" value="ECO:0007669"/>
    <property type="project" value="InterPro"/>
</dbReference>
<protein>
    <recommendedName>
        <fullName evidence="7">Fatty acid hydroxylase domain-containing protein</fullName>
    </recommendedName>
</protein>
<evidence type="ECO:0000256" key="1">
    <source>
        <dbReference type="ARBA" id="ARBA00004370"/>
    </source>
</evidence>
<dbReference type="InterPro" id="IPR050307">
    <property type="entry name" value="Sterol_Desaturase_Related"/>
</dbReference>
<organism evidence="8 9">
    <name type="scientific">Gryllus longicercus</name>
    <dbReference type="NCBI Taxonomy" id="2509291"/>
    <lineage>
        <taxon>Eukaryota</taxon>
        <taxon>Metazoa</taxon>
        <taxon>Ecdysozoa</taxon>
        <taxon>Arthropoda</taxon>
        <taxon>Hexapoda</taxon>
        <taxon>Insecta</taxon>
        <taxon>Pterygota</taxon>
        <taxon>Neoptera</taxon>
        <taxon>Polyneoptera</taxon>
        <taxon>Orthoptera</taxon>
        <taxon>Ensifera</taxon>
        <taxon>Gryllidea</taxon>
        <taxon>Grylloidea</taxon>
        <taxon>Gryllidae</taxon>
        <taxon>Gryllinae</taxon>
        <taxon>Gryllus</taxon>
    </lineage>
</organism>
<feature type="transmembrane region" description="Helical" evidence="6">
    <location>
        <begin position="264"/>
        <end position="287"/>
    </location>
</feature>
<feature type="transmembrane region" description="Helical" evidence="6">
    <location>
        <begin position="200"/>
        <end position="221"/>
    </location>
</feature>
<dbReference type="Pfam" id="PF04116">
    <property type="entry name" value="FA_hydroxylase"/>
    <property type="match status" value="1"/>
</dbReference>
<evidence type="ECO:0000256" key="6">
    <source>
        <dbReference type="SAM" id="Phobius"/>
    </source>
</evidence>
<evidence type="ECO:0000313" key="9">
    <source>
        <dbReference type="Proteomes" id="UP001378592"/>
    </source>
</evidence>
<comment type="caution">
    <text evidence="8">The sequence shown here is derived from an EMBL/GenBank/DDBJ whole genome shotgun (WGS) entry which is preliminary data.</text>
</comment>
<evidence type="ECO:0000259" key="7">
    <source>
        <dbReference type="Pfam" id="PF04116"/>
    </source>
</evidence>
<feature type="compositionally biased region" description="Basic and acidic residues" evidence="5">
    <location>
        <begin position="369"/>
        <end position="391"/>
    </location>
</feature>
<dbReference type="Proteomes" id="UP001378592">
    <property type="component" value="Unassembled WGS sequence"/>
</dbReference>
<evidence type="ECO:0000256" key="4">
    <source>
        <dbReference type="ARBA" id="ARBA00023136"/>
    </source>
</evidence>
<feature type="transmembrane region" description="Helical" evidence="6">
    <location>
        <begin position="42"/>
        <end position="62"/>
    </location>
</feature>
<sequence length="411" mass="48556">MATRTRTHTRTRARPAPPRADPMAVTWMERYSARMDKLWGRLPKFAASAVVTAAVFTLGATMRGEWLMVLVHLFRYFKGPSAVASGEDEPFDWSWSQLSLERLHLQNVQYFLLGAVTVSYGMYFGIGGFLHWFWYVRRRAEPHEWKCQPEKWLPPELERHEILVGSLSLAFTSGLTGFLACYISNGGWSTVYYDFGEYGWTWWVLQWPAIFIYQDYATYWLHRIYHTPFLYKHFHKLHHKYKQPTAFSVTAIHPVEIMHIQVTLLLPIFVVPTHFVPFYAIALYTYYHGIIDHSGINFKSFWWQPWQPDAIFHDNHHQYFHVNFGFNIYIWDVLHGTYRRKDRVYNEQSFYGRGVALADASPEELRADLAERRSENPRAYRSNRRDFDLDPRAAATGATKRRHFQSHPRKS</sequence>
<comment type="subcellular location">
    <subcellularLocation>
        <location evidence="1">Membrane</location>
    </subcellularLocation>
</comment>
<keyword evidence="3 6" id="KW-1133">Transmembrane helix</keyword>
<dbReference type="EMBL" id="JAZDUA010000185">
    <property type="protein sequence ID" value="KAK7865167.1"/>
    <property type="molecule type" value="Genomic_DNA"/>
</dbReference>
<gene>
    <name evidence="8" type="ORF">R5R35_002224</name>
</gene>